<dbReference type="KEGG" id="mes:Meso_3790"/>
<accession>Q11BR7</accession>
<protein>
    <submittedName>
        <fullName evidence="1">Uncharacterized protein</fullName>
    </submittedName>
</protein>
<dbReference type="eggNOG" id="ENOG50330JJ">
    <property type="taxonomic scope" value="Bacteria"/>
</dbReference>
<dbReference type="EMBL" id="CP000390">
    <property type="protein sequence ID" value="ABG65158.1"/>
    <property type="molecule type" value="Genomic_DNA"/>
</dbReference>
<organism evidence="1">
    <name type="scientific">Chelativorans sp. (strain BNC1)</name>
    <dbReference type="NCBI Taxonomy" id="266779"/>
    <lineage>
        <taxon>Bacteria</taxon>
        <taxon>Pseudomonadati</taxon>
        <taxon>Pseudomonadota</taxon>
        <taxon>Alphaproteobacteria</taxon>
        <taxon>Hyphomicrobiales</taxon>
        <taxon>Phyllobacteriaceae</taxon>
        <taxon>Chelativorans</taxon>
    </lineage>
</organism>
<name>Q11BR7_CHESB</name>
<dbReference type="HOGENOM" id="CLU_2343828_0_0_5"/>
<sequence>MEKRSGGKPASNSFKIKLRGRDNAPLSMTEMRQGLYEIIHKLAGYEAYRAKWVTLYLTLVDENGSEVRINNKGEWTIYPYKSAADEKGA</sequence>
<gene>
    <name evidence="1" type="ordered locus">Meso_3790</name>
</gene>
<evidence type="ECO:0000313" key="1">
    <source>
        <dbReference type="EMBL" id="ABG65158.1"/>
    </source>
</evidence>
<reference evidence="1" key="1">
    <citation type="submission" date="2006-06" db="EMBL/GenBank/DDBJ databases">
        <title>Complete sequence of chromosome of Chelativorans sp. BNC1.</title>
        <authorList>
            <consortium name="US DOE Joint Genome Institute"/>
            <person name="Copeland A."/>
            <person name="Lucas S."/>
            <person name="Lapidus A."/>
            <person name="Barry K."/>
            <person name="Detter J.C."/>
            <person name="Glavina del Rio T."/>
            <person name="Hammon N."/>
            <person name="Israni S."/>
            <person name="Dalin E."/>
            <person name="Tice H."/>
            <person name="Pitluck S."/>
            <person name="Chertkov O."/>
            <person name="Brettin T."/>
            <person name="Bruce D."/>
            <person name="Han C."/>
            <person name="Tapia R."/>
            <person name="Gilna P."/>
            <person name="Schmutz J."/>
            <person name="Larimer F."/>
            <person name="Land M."/>
            <person name="Hauser L."/>
            <person name="Kyrpides N."/>
            <person name="Mikhailova N."/>
            <person name="Richardson P."/>
        </authorList>
    </citation>
    <scope>NUCLEOTIDE SEQUENCE</scope>
    <source>
        <strain evidence="1">BNC1</strain>
    </source>
</reference>
<proteinExistence type="predicted"/>
<dbReference type="OrthoDB" id="9891102at2"/>
<dbReference type="AlphaFoldDB" id="Q11BR7"/>